<organism evidence="2 3">
    <name type="scientific">Natronococcus amylolyticus DSM 10524</name>
    <dbReference type="NCBI Taxonomy" id="1227497"/>
    <lineage>
        <taxon>Archaea</taxon>
        <taxon>Methanobacteriati</taxon>
        <taxon>Methanobacteriota</taxon>
        <taxon>Stenosarchaea group</taxon>
        <taxon>Halobacteria</taxon>
        <taxon>Halobacteriales</taxon>
        <taxon>Natrialbaceae</taxon>
        <taxon>Natronococcus</taxon>
    </lineage>
</organism>
<dbReference type="PANTHER" id="PTHR43591:SF24">
    <property type="entry name" value="2-METHOXY-6-POLYPRENYL-1,4-BENZOQUINOL METHYLASE, MITOCHONDRIAL"/>
    <property type="match status" value="1"/>
</dbReference>
<dbReference type="Proteomes" id="UP000011688">
    <property type="component" value="Unassembled WGS sequence"/>
</dbReference>
<keyword evidence="2" id="KW-0808">Transferase</keyword>
<protein>
    <submittedName>
        <fullName evidence="2">Methyltransferase type 11</fullName>
    </submittedName>
</protein>
<evidence type="ECO:0000313" key="3">
    <source>
        <dbReference type="Proteomes" id="UP000011688"/>
    </source>
</evidence>
<dbReference type="Gene3D" id="3.40.50.150">
    <property type="entry name" value="Vaccinia Virus protein VP39"/>
    <property type="match status" value="1"/>
</dbReference>
<sequence length="294" mass="31719">MSDRSSVTTAVDRVSVLEWQRARVRADRRRSRTDRSTVATDERELRREVAAVYRIVANTPDEGAGLQFPTGRELASRLGYPPAEIGRLPAAALDSFTGVGYHLDLADLDVGDVVLEFGCGSGTDALVAAVRVGDSGRVIGVDPVPEQLANARRCREDVGAANVSLWRATAEAIPLEDGTVDVVLSNGALSLSPRPERALAEAGRVLRPGGRLAVSELVGERRLPERIRTDPALWAAGIGGAIRSDDYAGLLETAGFDDVTVRENPWYEFVSDRARGVCQQYGVGSVSVRARRRR</sequence>
<dbReference type="AlphaFoldDB" id="L9WY41"/>
<dbReference type="PANTHER" id="PTHR43591">
    <property type="entry name" value="METHYLTRANSFERASE"/>
    <property type="match status" value="1"/>
</dbReference>
<dbReference type="InterPro" id="IPR029063">
    <property type="entry name" value="SAM-dependent_MTases_sf"/>
</dbReference>
<keyword evidence="2" id="KW-0489">Methyltransferase</keyword>
<evidence type="ECO:0000259" key="1">
    <source>
        <dbReference type="Pfam" id="PF13847"/>
    </source>
</evidence>
<reference evidence="2 3" key="1">
    <citation type="journal article" date="2014" name="PLoS Genet.">
        <title>Phylogenetically driven sequencing of extremely halophilic archaea reveals strategies for static and dynamic osmo-response.</title>
        <authorList>
            <person name="Becker E.A."/>
            <person name="Seitzer P.M."/>
            <person name="Tritt A."/>
            <person name="Larsen D."/>
            <person name="Krusor M."/>
            <person name="Yao A.I."/>
            <person name="Wu D."/>
            <person name="Madern D."/>
            <person name="Eisen J.A."/>
            <person name="Darling A.E."/>
            <person name="Facciotti M.T."/>
        </authorList>
    </citation>
    <scope>NUCLEOTIDE SEQUENCE [LARGE SCALE GENOMIC DNA]</scope>
    <source>
        <strain evidence="2 3">DSM 10524</strain>
    </source>
</reference>
<name>L9WY41_9EURY</name>
<comment type="caution">
    <text evidence="2">The sequence shown here is derived from an EMBL/GenBank/DDBJ whole genome shotgun (WGS) entry which is preliminary data.</text>
</comment>
<dbReference type="eggNOG" id="arCOG01792">
    <property type="taxonomic scope" value="Archaea"/>
</dbReference>
<dbReference type="EMBL" id="AOIB01000038">
    <property type="protein sequence ID" value="ELY54086.1"/>
    <property type="molecule type" value="Genomic_DNA"/>
</dbReference>
<keyword evidence="3" id="KW-1185">Reference proteome</keyword>
<dbReference type="CDD" id="cd02440">
    <property type="entry name" value="AdoMet_MTases"/>
    <property type="match status" value="1"/>
</dbReference>
<proteinExistence type="predicted"/>
<gene>
    <name evidence="2" type="ORF">C491_19862</name>
</gene>
<dbReference type="OrthoDB" id="57427at2157"/>
<dbReference type="InterPro" id="IPR025714">
    <property type="entry name" value="Methyltranfer_dom"/>
</dbReference>
<dbReference type="GO" id="GO:0008168">
    <property type="term" value="F:methyltransferase activity"/>
    <property type="evidence" value="ECO:0007669"/>
    <property type="project" value="UniProtKB-KW"/>
</dbReference>
<dbReference type="GO" id="GO:0032259">
    <property type="term" value="P:methylation"/>
    <property type="evidence" value="ECO:0007669"/>
    <property type="project" value="UniProtKB-KW"/>
</dbReference>
<accession>L9WY41</accession>
<dbReference type="SUPFAM" id="SSF53335">
    <property type="entry name" value="S-adenosyl-L-methionine-dependent methyltransferases"/>
    <property type="match status" value="1"/>
</dbReference>
<evidence type="ECO:0000313" key="2">
    <source>
        <dbReference type="EMBL" id="ELY54086.1"/>
    </source>
</evidence>
<dbReference type="RefSeq" id="WP_005559437.1">
    <property type="nucleotide sequence ID" value="NZ_AOIB01000038.1"/>
</dbReference>
<dbReference type="Pfam" id="PF13847">
    <property type="entry name" value="Methyltransf_31"/>
    <property type="match status" value="1"/>
</dbReference>
<dbReference type="STRING" id="1227497.C491_19862"/>
<dbReference type="PATRIC" id="fig|1227497.3.peg.4068"/>
<feature type="domain" description="Methyltransferase" evidence="1">
    <location>
        <begin position="109"/>
        <end position="255"/>
    </location>
</feature>